<dbReference type="STRING" id="1619308.B5808_10465"/>
<feature type="compositionally biased region" description="Gly residues" evidence="5">
    <location>
        <begin position="285"/>
        <end position="297"/>
    </location>
</feature>
<evidence type="ECO:0000256" key="3">
    <source>
        <dbReference type="ARBA" id="ARBA00022801"/>
    </source>
</evidence>
<dbReference type="AlphaFoldDB" id="A0A1X9LNR4"/>
<dbReference type="PROSITE" id="PS51935">
    <property type="entry name" value="NLPC_P60"/>
    <property type="match status" value="1"/>
</dbReference>
<evidence type="ECO:0000256" key="5">
    <source>
        <dbReference type="SAM" id="MobiDB-lite"/>
    </source>
</evidence>
<proteinExistence type="inferred from homology"/>
<feature type="region of interest" description="Disordered" evidence="5">
    <location>
        <begin position="280"/>
        <end position="301"/>
    </location>
</feature>
<evidence type="ECO:0000256" key="1">
    <source>
        <dbReference type="ARBA" id="ARBA00007074"/>
    </source>
</evidence>
<keyword evidence="7" id="KW-1185">Reference proteome</keyword>
<dbReference type="KEGG" id="cphy:B5808_10465"/>
<reference evidence="6 7" key="1">
    <citation type="submission" date="2017-04" db="EMBL/GenBank/DDBJ databases">
        <authorList>
            <person name="Afonso C.L."/>
            <person name="Miller P.J."/>
            <person name="Scott M.A."/>
            <person name="Spackman E."/>
            <person name="Goraichik I."/>
            <person name="Dimitrov K.M."/>
            <person name="Suarez D.L."/>
            <person name="Swayne D.E."/>
        </authorList>
    </citation>
    <scope>NUCLEOTIDE SEQUENCE [LARGE SCALE GENOMIC DNA]</scope>
    <source>
        <strain evidence="7">XA(T)</strain>
    </source>
</reference>
<protein>
    <submittedName>
        <fullName evidence="6">Uncharacterized protein</fullName>
    </submittedName>
</protein>
<dbReference type="InterPro" id="IPR038765">
    <property type="entry name" value="Papain-like_cys_pep_sf"/>
</dbReference>
<evidence type="ECO:0000256" key="2">
    <source>
        <dbReference type="ARBA" id="ARBA00022670"/>
    </source>
</evidence>
<dbReference type="PANTHER" id="PTHR47053">
    <property type="entry name" value="MUREIN DD-ENDOPEPTIDASE MEPH-RELATED"/>
    <property type="match status" value="1"/>
</dbReference>
<dbReference type="RefSeq" id="WP_085019739.1">
    <property type="nucleotide sequence ID" value="NZ_BMHD01000001.1"/>
</dbReference>
<gene>
    <name evidence="6" type="ORF">B5808_10465</name>
</gene>
<keyword evidence="4" id="KW-0788">Thiol protease</keyword>
<dbReference type="GO" id="GO:0008234">
    <property type="term" value="F:cysteine-type peptidase activity"/>
    <property type="evidence" value="ECO:0007669"/>
    <property type="project" value="UniProtKB-KW"/>
</dbReference>
<sequence length="425" mass="42862">MTDLRSRDPRLGRRGPRVLALTAALGVGILSTSFLLTAPAAATDYPSWSDVQAARASADGKAAEVASIQSLIAGLQGQVAAAQAAADAAWTADQAAQAALSEGQRKADALAAQATQASATADQSAKRAAALAADFARSAGNDLTSRLVVSGEGSGDLLYQLSAMSKLGETSQGILEKAKQDENTAASLSAQAEVAKGELADLAAAADASVKAAVEAQQGVQAALIEQESHEAELTVQLAALQSDSAMTEQEYQAGVEAEKQRKIEAEQQAAAAAAAAAAPAPSAGGSGGGSSSGGGSAPAPAPVVVTPPAPSYSGDAVVAFAEQFVGVVPYGWGADPSDSFGCDGLTQYVFKQFGIYLPRTVSAQAAMGVRVSAQSAQAGDLVVWPGAHIGIYDGQGGVIHSPDWGRYVTHASGLWGSYYFVRLL</sequence>
<dbReference type="GO" id="GO:0006508">
    <property type="term" value="P:proteolysis"/>
    <property type="evidence" value="ECO:0007669"/>
    <property type="project" value="UniProtKB-KW"/>
</dbReference>
<keyword evidence="3" id="KW-0378">Hydrolase</keyword>
<dbReference type="EMBL" id="CP020715">
    <property type="protein sequence ID" value="ARJ05601.1"/>
    <property type="molecule type" value="Genomic_DNA"/>
</dbReference>
<comment type="similarity">
    <text evidence="1">Belongs to the peptidase C40 family.</text>
</comment>
<accession>A0A1X9LNR4</accession>
<evidence type="ECO:0000256" key="4">
    <source>
        <dbReference type="ARBA" id="ARBA00022807"/>
    </source>
</evidence>
<dbReference type="Proteomes" id="UP000192775">
    <property type="component" value="Chromosome"/>
</dbReference>
<dbReference type="Pfam" id="PF00877">
    <property type="entry name" value="NLPC_P60"/>
    <property type="match status" value="1"/>
</dbReference>
<evidence type="ECO:0000313" key="6">
    <source>
        <dbReference type="EMBL" id="ARJ05601.1"/>
    </source>
</evidence>
<dbReference type="InterPro" id="IPR051202">
    <property type="entry name" value="Peptidase_C40"/>
</dbReference>
<dbReference type="SUPFAM" id="SSF54001">
    <property type="entry name" value="Cysteine proteinases"/>
    <property type="match status" value="1"/>
</dbReference>
<organism evidence="6 7">
    <name type="scientific">Cnuibacter physcomitrellae</name>
    <dbReference type="NCBI Taxonomy" id="1619308"/>
    <lineage>
        <taxon>Bacteria</taxon>
        <taxon>Bacillati</taxon>
        <taxon>Actinomycetota</taxon>
        <taxon>Actinomycetes</taxon>
        <taxon>Micrococcales</taxon>
        <taxon>Microbacteriaceae</taxon>
        <taxon>Cnuibacter</taxon>
    </lineage>
</organism>
<dbReference type="Gene3D" id="3.90.1720.10">
    <property type="entry name" value="endopeptidase domain like (from Nostoc punctiforme)"/>
    <property type="match status" value="1"/>
</dbReference>
<name>A0A1X9LNR4_9MICO</name>
<keyword evidence="2" id="KW-0645">Protease</keyword>
<dbReference type="InterPro" id="IPR000064">
    <property type="entry name" value="NLP_P60_dom"/>
</dbReference>
<evidence type="ECO:0000313" key="7">
    <source>
        <dbReference type="Proteomes" id="UP000192775"/>
    </source>
</evidence>
<dbReference type="PANTHER" id="PTHR47053:SF1">
    <property type="entry name" value="MUREIN DD-ENDOPEPTIDASE MEPH-RELATED"/>
    <property type="match status" value="1"/>
</dbReference>